<dbReference type="EMBL" id="CM023481">
    <property type="protein sequence ID" value="KAH6948619.1"/>
    <property type="molecule type" value="Genomic_DNA"/>
</dbReference>
<reference evidence="1" key="1">
    <citation type="submission" date="2020-05" db="EMBL/GenBank/DDBJ databases">
        <title>Large-scale comparative analyses of tick genomes elucidate their genetic diversity and vector capacities.</title>
        <authorList>
            <person name="Jia N."/>
            <person name="Wang J."/>
            <person name="Shi W."/>
            <person name="Du L."/>
            <person name="Sun Y."/>
            <person name="Zhan W."/>
            <person name="Jiang J."/>
            <person name="Wang Q."/>
            <person name="Zhang B."/>
            <person name="Ji P."/>
            <person name="Sakyi L.B."/>
            <person name="Cui X."/>
            <person name="Yuan T."/>
            <person name="Jiang B."/>
            <person name="Yang W."/>
            <person name="Lam T.T.-Y."/>
            <person name="Chang Q."/>
            <person name="Ding S."/>
            <person name="Wang X."/>
            <person name="Zhu J."/>
            <person name="Ruan X."/>
            <person name="Zhao L."/>
            <person name="Wei J."/>
            <person name="Que T."/>
            <person name="Du C."/>
            <person name="Cheng J."/>
            <person name="Dai P."/>
            <person name="Han X."/>
            <person name="Huang E."/>
            <person name="Gao Y."/>
            <person name="Liu J."/>
            <person name="Shao H."/>
            <person name="Ye R."/>
            <person name="Li L."/>
            <person name="Wei W."/>
            <person name="Wang X."/>
            <person name="Wang C."/>
            <person name="Yang T."/>
            <person name="Huo Q."/>
            <person name="Li W."/>
            <person name="Guo W."/>
            <person name="Chen H."/>
            <person name="Zhou L."/>
            <person name="Ni X."/>
            <person name="Tian J."/>
            <person name="Zhou Y."/>
            <person name="Sheng Y."/>
            <person name="Liu T."/>
            <person name="Pan Y."/>
            <person name="Xia L."/>
            <person name="Li J."/>
            <person name="Zhao F."/>
            <person name="Cao W."/>
        </authorList>
    </citation>
    <scope>NUCLEOTIDE SEQUENCE</scope>
    <source>
        <strain evidence="1">Hyas-2018</strain>
    </source>
</reference>
<gene>
    <name evidence="1" type="ORF">HPB50_025392</name>
</gene>
<sequence>MHGLRCPFIAAAKRRSSSAGSRAAGSAAVVKHHRVTHRIESNDGLHGIFEVGYLRRRLNFFVVARHVIVQMHESVPIYLNVEILVQRRPF</sequence>
<protein>
    <submittedName>
        <fullName evidence="1">Uncharacterized protein</fullName>
    </submittedName>
</protein>
<organism evidence="1 2">
    <name type="scientific">Hyalomma asiaticum</name>
    <name type="common">Tick</name>
    <dbReference type="NCBI Taxonomy" id="266040"/>
    <lineage>
        <taxon>Eukaryota</taxon>
        <taxon>Metazoa</taxon>
        <taxon>Ecdysozoa</taxon>
        <taxon>Arthropoda</taxon>
        <taxon>Chelicerata</taxon>
        <taxon>Arachnida</taxon>
        <taxon>Acari</taxon>
        <taxon>Parasitiformes</taxon>
        <taxon>Ixodida</taxon>
        <taxon>Ixodoidea</taxon>
        <taxon>Ixodidae</taxon>
        <taxon>Hyalomminae</taxon>
        <taxon>Hyalomma</taxon>
    </lineage>
</organism>
<comment type="caution">
    <text evidence="1">The sequence shown here is derived from an EMBL/GenBank/DDBJ whole genome shotgun (WGS) entry which is preliminary data.</text>
</comment>
<evidence type="ECO:0000313" key="1">
    <source>
        <dbReference type="EMBL" id="KAH6948619.1"/>
    </source>
</evidence>
<accession>A0ACB7TRD2</accession>
<proteinExistence type="predicted"/>
<keyword evidence="2" id="KW-1185">Reference proteome</keyword>
<evidence type="ECO:0000313" key="2">
    <source>
        <dbReference type="Proteomes" id="UP000821845"/>
    </source>
</evidence>
<dbReference type="Proteomes" id="UP000821845">
    <property type="component" value="Chromosome 1"/>
</dbReference>
<name>A0ACB7TRD2_HYAAI</name>